<evidence type="ECO:0000313" key="1">
    <source>
        <dbReference type="EMBL" id="MEC4723832.1"/>
    </source>
</evidence>
<reference evidence="1 2" key="1">
    <citation type="submission" date="2023-10" db="EMBL/GenBank/DDBJ databases">
        <title>Noviherbaspirillum sp. CPCC 100848 genome assembly.</title>
        <authorList>
            <person name="Li X.Y."/>
            <person name="Fang X.M."/>
        </authorList>
    </citation>
    <scope>NUCLEOTIDE SEQUENCE [LARGE SCALE GENOMIC DNA]</scope>
    <source>
        <strain evidence="1 2">CPCC 100848</strain>
    </source>
</reference>
<comment type="caution">
    <text evidence="1">The sequence shown here is derived from an EMBL/GenBank/DDBJ whole genome shotgun (WGS) entry which is preliminary data.</text>
</comment>
<dbReference type="EMBL" id="JAWIIV010000084">
    <property type="protein sequence ID" value="MEC4723832.1"/>
    <property type="molecule type" value="Genomic_DNA"/>
</dbReference>
<dbReference type="RefSeq" id="WP_326510433.1">
    <property type="nucleotide sequence ID" value="NZ_JAWIIV010000084.1"/>
</dbReference>
<sequence length="135" mass="14680">MMTDDILILLYGSDIPGLVVSRFVCLVLAGHSTAVVTVIDQDWKNFRGKSNFYFSGLADALPVTCFFGGRRKFFSIDPGYFALPVQVPCEFGNQGGLQRVSTTASKIYSTKSLKKLKTLSLSEVACSRCAPGIDP</sequence>
<keyword evidence="2" id="KW-1185">Reference proteome</keyword>
<gene>
    <name evidence="1" type="ORF">RY831_32465</name>
</gene>
<organism evidence="1 2">
    <name type="scientific">Noviherbaspirillum album</name>
    <dbReference type="NCBI Taxonomy" id="3080276"/>
    <lineage>
        <taxon>Bacteria</taxon>
        <taxon>Pseudomonadati</taxon>
        <taxon>Pseudomonadota</taxon>
        <taxon>Betaproteobacteria</taxon>
        <taxon>Burkholderiales</taxon>
        <taxon>Oxalobacteraceae</taxon>
        <taxon>Noviherbaspirillum</taxon>
    </lineage>
</organism>
<dbReference type="Proteomes" id="UP001352263">
    <property type="component" value="Unassembled WGS sequence"/>
</dbReference>
<proteinExistence type="predicted"/>
<name>A0ABU6JJG6_9BURK</name>
<accession>A0ABU6JJG6</accession>
<protein>
    <submittedName>
        <fullName evidence="1">Uncharacterized protein</fullName>
    </submittedName>
</protein>
<evidence type="ECO:0000313" key="2">
    <source>
        <dbReference type="Proteomes" id="UP001352263"/>
    </source>
</evidence>